<sequence length="142" mass="15009">MSPTRPFIPSTTPPSRAGGRRLCAAAALLLPALLSGCDYVGLQSVAQIEARKEAEGKAIGGACRQAGRALEDCFAFNPQVSKASIFSGWREMNDYMTQNNLGVVHPEVVPALPASRARPAPSAAVDDPLPRTMARPATLPLR</sequence>
<dbReference type="RefSeq" id="WP_345252238.1">
    <property type="nucleotide sequence ID" value="NZ_BAABFO010000036.1"/>
</dbReference>
<evidence type="ECO:0000256" key="1">
    <source>
        <dbReference type="SAM" id="MobiDB-lite"/>
    </source>
</evidence>
<feature type="compositionally biased region" description="Low complexity" evidence="1">
    <location>
        <begin position="115"/>
        <end position="127"/>
    </location>
</feature>
<accession>A0ABP8HR20</accession>
<dbReference type="Proteomes" id="UP001501671">
    <property type="component" value="Unassembled WGS sequence"/>
</dbReference>
<name>A0ABP8HR20_9BURK</name>
<evidence type="ECO:0000313" key="2">
    <source>
        <dbReference type="EMBL" id="GAA4342996.1"/>
    </source>
</evidence>
<gene>
    <name evidence="2" type="ORF">GCM10023144_45520</name>
</gene>
<evidence type="ECO:0000313" key="3">
    <source>
        <dbReference type="Proteomes" id="UP001501671"/>
    </source>
</evidence>
<reference evidence="3" key="1">
    <citation type="journal article" date="2019" name="Int. J. Syst. Evol. Microbiol.">
        <title>The Global Catalogue of Microorganisms (GCM) 10K type strain sequencing project: providing services to taxonomists for standard genome sequencing and annotation.</title>
        <authorList>
            <consortium name="The Broad Institute Genomics Platform"/>
            <consortium name="The Broad Institute Genome Sequencing Center for Infectious Disease"/>
            <person name="Wu L."/>
            <person name="Ma J."/>
        </authorList>
    </citation>
    <scope>NUCLEOTIDE SEQUENCE [LARGE SCALE GENOMIC DNA]</scope>
    <source>
        <strain evidence="3">JCM 17666</strain>
    </source>
</reference>
<protein>
    <recommendedName>
        <fullName evidence="4">Lipoprotein</fullName>
    </recommendedName>
</protein>
<proteinExistence type="predicted"/>
<organism evidence="2 3">
    <name type="scientific">Pigmentiphaga soli</name>
    <dbReference type="NCBI Taxonomy" id="1007095"/>
    <lineage>
        <taxon>Bacteria</taxon>
        <taxon>Pseudomonadati</taxon>
        <taxon>Pseudomonadota</taxon>
        <taxon>Betaproteobacteria</taxon>
        <taxon>Burkholderiales</taxon>
        <taxon>Alcaligenaceae</taxon>
        <taxon>Pigmentiphaga</taxon>
    </lineage>
</organism>
<evidence type="ECO:0008006" key="4">
    <source>
        <dbReference type="Google" id="ProtNLM"/>
    </source>
</evidence>
<feature type="region of interest" description="Disordered" evidence="1">
    <location>
        <begin position="115"/>
        <end position="142"/>
    </location>
</feature>
<dbReference type="EMBL" id="BAABFO010000036">
    <property type="protein sequence ID" value="GAA4342996.1"/>
    <property type="molecule type" value="Genomic_DNA"/>
</dbReference>
<comment type="caution">
    <text evidence="2">The sequence shown here is derived from an EMBL/GenBank/DDBJ whole genome shotgun (WGS) entry which is preliminary data.</text>
</comment>
<keyword evidence="3" id="KW-1185">Reference proteome</keyword>